<evidence type="ECO:0000256" key="9">
    <source>
        <dbReference type="ARBA" id="ARBA00049940"/>
    </source>
</evidence>
<dbReference type="AlphaFoldDB" id="A0A8J3NB56"/>
<dbReference type="Proteomes" id="UP000612808">
    <property type="component" value="Unassembled WGS sequence"/>
</dbReference>
<evidence type="ECO:0000256" key="10">
    <source>
        <dbReference type="HAMAP-Rule" id="MF_00454"/>
    </source>
</evidence>
<dbReference type="GO" id="GO:0062054">
    <property type="term" value="F:fluoride channel activity"/>
    <property type="evidence" value="ECO:0007669"/>
    <property type="project" value="UniProtKB-UniRule"/>
</dbReference>
<dbReference type="RefSeq" id="WP_203659595.1">
    <property type="nucleotide sequence ID" value="NZ_BAAAZM010000008.1"/>
</dbReference>
<keyword evidence="13" id="KW-1185">Reference proteome</keyword>
<feature type="binding site" evidence="10">
    <location>
        <position position="121"/>
    </location>
    <ligand>
        <name>Na(+)</name>
        <dbReference type="ChEBI" id="CHEBI:29101"/>
        <note>structural</note>
    </ligand>
</feature>
<evidence type="ECO:0000313" key="12">
    <source>
        <dbReference type="EMBL" id="GID13024.1"/>
    </source>
</evidence>
<dbReference type="InterPro" id="IPR003691">
    <property type="entry name" value="FluC"/>
</dbReference>
<feature type="transmembrane region" description="Helical" evidence="10">
    <location>
        <begin position="143"/>
        <end position="164"/>
    </location>
</feature>
<keyword evidence="10" id="KW-0915">Sodium</keyword>
<keyword evidence="2 10" id="KW-1003">Cell membrane</keyword>
<evidence type="ECO:0000256" key="7">
    <source>
        <dbReference type="ARBA" id="ARBA00035120"/>
    </source>
</evidence>
<protein>
    <recommendedName>
        <fullName evidence="10">Fluoride-specific ion channel FluC</fullName>
    </recommendedName>
</protein>
<feature type="binding site" evidence="10">
    <location>
        <position position="118"/>
    </location>
    <ligand>
        <name>Na(+)</name>
        <dbReference type="ChEBI" id="CHEBI:29101"/>
        <note>structural</note>
    </ligand>
</feature>
<keyword evidence="10" id="KW-0406">Ion transport</keyword>
<evidence type="ECO:0000256" key="6">
    <source>
        <dbReference type="ARBA" id="ARBA00023303"/>
    </source>
</evidence>
<keyword evidence="3 10" id="KW-0812">Transmembrane</keyword>
<comment type="subcellular location">
    <subcellularLocation>
        <location evidence="1 10">Cell membrane</location>
        <topology evidence="1 10">Multi-pass membrane protein</topology>
    </subcellularLocation>
</comment>
<name>A0A8J3NB56_9ACTN</name>
<gene>
    <name evidence="10" type="primary">fluC</name>
    <name evidence="10" type="synonym">crcB</name>
    <name evidence="12" type="ORF">Aru02nite_39130</name>
</gene>
<evidence type="ECO:0000313" key="13">
    <source>
        <dbReference type="Proteomes" id="UP000612808"/>
    </source>
</evidence>
<feature type="transmembrane region" description="Helical" evidence="10">
    <location>
        <begin position="75"/>
        <end position="98"/>
    </location>
</feature>
<dbReference type="PANTHER" id="PTHR28259:SF1">
    <property type="entry name" value="FLUORIDE EXPORT PROTEIN 1-RELATED"/>
    <property type="match status" value="1"/>
</dbReference>
<evidence type="ECO:0000256" key="4">
    <source>
        <dbReference type="ARBA" id="ARBA00022989"/>
    </source>
</evidence>
<dbReference type="GO" id="GO:0005886">
    <property type="term" value="C:plasma membrane"/>
    <property type="evidence" value="ECO:0007669"/>
    <property type="project" value="UniProtKB-SubCell"/>
</dbReference>
<comment type="function">
    <text evidence="9 10">Fluoride-specific ion channel. Important for reducing fluoride concentration in the cell, thus reducing its toxicity.</text>
</comment>
<evidence type="ECO:0000256" key="8">
    <source>
        <dbReference type="ARBA" id="ARBA00035585"/>
    </source>
</evidence>
<keyword evidence="5 10" id="KW-0472">Membrane</keyword>
<keyword evidence="10" id="KW-0813">Transport</keyword>
<comment type="catalytic activity">
    <reaction evidence="8">
        <text>fluoride(in) = fluoride(out)</text>
        <dbReference type="Rhea" id="RHEA:76159"/>
        <dbReference type="ChEBI" id="CHEBI:17051"/>
    </reaction>
    <physiologicalReaction direction="left-to-right" evidence="8">
        <dbReference type="Rhea" id="RHEA:76160"/>
    </physiologicalReaction>
</comment>
<dbReference type="PANTHER" id="PTHR28259">
    <property type="entry name" value="FLUORIDE EXPORT PROTEIN 1-RELATED"/>
    <property type="match status" value="1"/>
</dbReference>
<dbReference type="EMBL" id="BOMB01000021">
    <property type="protein sequence ID" value="GID13024.1"/>
    <property type="molecule type" value="Genomic_DNA"/>
</dbReference>
<comment type="activity regulation">
    <text evidence="10">Na(+) is not transported, but it plays an essential structural role and its presence is essential for fluoride channel function.</text>
</comment>
<comment type="similarity">
    <text evidence="7 10">Belongs to the fluoride channel Fluc/FEX (TC 1.A.43) family.</text>
</comment>
<evidence type="ECO:0000256" key="3">
    <source>
        <dbReference type="ARBA" id="ARBA00022692"/>
    </source>
</evidence>
<keyword evidence="6 10" id="KW-0407">Ion channel</keyword>
<dbReference type="GO" id="GO:0140114">
    <property type="term" value="P:cellular detoxification of fluoride"/>
    <property type="evidence" value="ECO:0007669"/>
    <property type="project" value="UniProtKB-UniRule"/>
</dbReference>
<dbReference type="GO" id="GO:0046872">
    <property type="term" value="F:metal ion binding"/>
    <property type="evidence" value="ECO:0007669"/>
    <property type="project" value="UniProtKB-KW"/>
</dbReference>
<feature type="region of interest" description="Disordered" evidence="11">
    <location>
        <begin position="1"/>
        <end position="31"/>
    </location>
</feature>
<reference evidence="12" key="1">
    <citation type="submission" date="2021-01" db="EMBL/GenBank/DDBJ databases">
        <title>Whole genome shotgun sequence of Actinocatenispora rupis NBRC 107355.</title>
        <authorList>
            <person name="Komaki H."/>
            <person name="Tamura T."/>
        </authorList>
    </citation>
    <scope>NUCLEOTIDE SEQUENCE</scope>
    <source>
        <strain evidence="12">NBRC 107355</strain>
    </source>
</reference>
<dbReference type="Pfam" id="PF02537">
    <property type="entry name" value="CRCB"/>
    <property type="match status" value="1"/>
</dbReference>
<keyword evidence="10" id="KW-0479">Metal-binding</keyword>
<keyword evidence="4 10" id="KW-1133">Transmembrane helix</keyword>
<feature type="transmembrane region" description="Helical" evidence="10">
    <location>
        <begin position="110"/>
        <end position="128"/>
    </location>
</feature>
<feature type="transmembrane region" description="Helical" evidence="10">
    <location>
        <begin position="47"/>
        <end position="69"/>
    </location>
</feature>
<proteinExistence type="inferred from homology"/>
<comment type="caution">
    <text evidence="12">The sequence shown here is derived from an EMBL/GenBank/DDBJ whole genome shotgun (WGS) entry which is preliminary data.</text>
</comment>
<sequence>MPAHDTESGERAHTGAPPVAPPQPTDPDVDLHVPAQRDELTHTPVRLLGTIAAGGALGGLARYGLSVAFPHPPGGFPWVTFGINVAGSFLLAVLMVLITERLTAHPLVRPFLGVGVLGGFTTFSTSIVDTQQLVAAGAARTALLYLAGTLCCALAAAYVGVVATRRVAVR</sequence>
<organism evidence="12 13">
    <name type="scientific">Actinocatenispora rupis</name>
    <dbReference type="NCBI Taxonomy" id="519421"/>
    <lineage>
        <taxon>Bacteria</taxon>
        <taxon>Bacillati</taxon>
        <taxon>Actinomycetota</taxon>
        <taxon>Actinomycetes</taxon>
        <taxon>Micromonosporales</taxon>
        <taxon>Micromonosporaceae</taxon>
        <taxon>Actinocatenispora</taxon>
    </lineage>
</organism>
<feature type="compositionally biased region" description="Basic and acidic residues" evidence="11">
    <location>
        <begin position="1"/>
        <end position="13"/>
    </location>
</feature>
<evidence type="ECO:0000256" key="5">
    <source>
        <dbReference type="ARBA" id="ARBA00023136"/>
    </source>
</evidence>
<evidence type="ECO:0000256" key="11">
    <source>
        <dbReference type="SAM" id="MobiDB-lite"/>
    </source>
</evidence>
<dbReference type="HAMAP" id="MF_00454">
    <property type="entry name" value="FluC"/>
    <property type="match status" value="1"/>
</dbReference>
<accession>A0A8J3NB56</accession>
<evidence type="ECO:0000256" key="2">
    <source>
        <dbReference type="ARBA" id="ARBA00022475"/>
    </source>
</evidence>
<evidence type="ECO:0000256" key="1">
    <source>
        <dbReference type="ARBA" id="ARBA00004651"/>
    </source>
</evidence>